<accession>A0A3M7Q0A6</accession>
<organism evidence="1 2">
    <name type="scientific">Brachionus plicatilis</name>
    <name type="common">Marine rotifer</name>
    <name type="synonym">Brachionus muelleri</name>
    <dbReference type="NCBI Taxonomy" id="10195"/>
    <lineage>
        <taxon>Eukaryota</taxon>
        <taxon>Metazoa</taxon>
        <taxon>Spiralia</taxon>
        <taxon>Gnathifera</taxon>
        <taxon>Rotifera</taxon>
        <taxon>Eurotatoria</taxon>
        <taxon>Monogononta</taxon>
        <taxon>Pseudotrocha</taxon>
        <taxon>Ploima</taxon>
        <taxon>Brachionidae</taxon>
        <taxon>Brachionus</taxon>
    </lineage>
</organism>
<dbReference type="Proteomes" id="UP000276133">
    <property type="component" value="Unassembled WGS sequence"/>
</dbReference>
<sequence>MESGKISLSEANMLTFGKNNEKKINTMRSKIWLFIIILAIEFFSCKNEFNESTELYSFKNEFPTTRIPSTKSKELFMDEKLFNFSENAFFVGYYHDPFWNDLNGFAFNLTHSEDPNMCFNRCEKKGFQYAAIRYINNQNYACFCDNKYGTSRISNSNIDQIATFCSFYPVKCGKNLYNRVLNVKDIVTEEGKIIYNDEIRKIK</sequence>
<evidence type="ECO:0000313" key="1">
    <source>
        <dbReference type="EMBL" id="RNA04654.1"/>
    </source>
</evidence>
<comment type="caution">
    <text evidence="1">The sequence shown here is derived from an EMBL/GenBank/DDBJ whole genome shotgun (WGS) entry which is preliminary data.</text>
</comment>
<reference evidence="1 2" key="1">
    <citation type="journal article" date="2018" name="Sci. Rep.">
        <title>Genomic signatures of local adaptation to the degree of environmental predictability in rotifers.</title>
        <authorList>
            <person name="Franch-Gras L."/>
            <person name="Hahn C."/>
            <person name="Garcia-Roger E.M."/>
            <person name="Carmona M.J."/>
            <person name="Serra M."/>
            <person name="Gomez A."/>
        </authorList>
    </citation>
    <scope>NUCLEOTIDE SEQUENCE [LARGE SCALE GENOMIC DNA]</scope>
    <source>
        <strain evidence="1">HYR1</strain>
    </source>
</reference>
<evidence type="ECO:0000313" key="2">
    <source>
        <dbReference type="Proteomes" id="UP000276133"/>
    </source>
</evidence>
<dbReference type="AlphaFoldDB" id="A0A3M7Q0A6"/>
<proteinExistence type="predicted"/>
<keyword evidence="2" id="KW-1185">Reference proteome</keyword>
<evidence type="ECO:0008006" key="3">
    <source>
        <dbReference type="Google" id="ProtNLM"/>
    </source>
</evidence>
<protein>
    <recommendedName>
        <fullName evidence="3">WSC domain-containing protein</fullName>
    </recommendedName>
</protein>
<dbReference type="EMBL" id="REGN01008011">
    <property type="protein sequence ID" value="RNA04654.1"/>
    <property type="molecule type" value="Genomic_DNA"/>
</dbReference>
<name>A0A3M7Q0A6_BRAPC</name>
<gene>
    <name evidence="1" type="ORF">BpHYR1_017530</name>
</gene>